<keyword evidence="5" id="KW-0812">Transmembrane</keyword>
<feature type="repeat" description="TPR" evidence="3">
    <location>
        <begin position="37"/>
        <end position="70"/>
    </location>
</feature>
<evidence type="ECO:0000256" key="4">
    <source>
        <dbReference type="SAM" id="MobiDB-lite"/>
    </source>
</evidence>
<dbReference type="Proteomes" id="UP000654075">
    <property type="component" value="Unassembled WGS sequence"/>
</dbReference>
<keyword evidence="5" id="KW-0472">Membrane</keyword>
<organism evidence="6 7">
    <name type="scientific">Polarella glacialis</name>
    <name type="common">Dinoflagellate</name>
    <dbReference type="NCBI Taxonomy" id="89957"/>
    <lineage>
        <taxon>Eukaryota</taxon>
        <taxon>Sar</taxon>
        <taxon>Alveolata</taxon>
        <taxon>Dinophyceae</taxon>
        <taxon>Suessiales</taxon>
        <taxon>Suessiaceae</taxon>
        <taxon>Polarella</taxon>
    </lineage>
</organism>
<feature type="region of interest" description="Disordered" evidence="4">
    <location>
        <begin position="338"/>
        <end position="365"/>
    </location>
</feature>
<dbReference type="InterPro" id="IPR000048">
    <property type="entry name" value="IQ_motif_EF-hand-BS"/>
</dbReference>
<dbReference type="SMART" id="SM00015">
    <property type="entry name" value="IQ"/>
    <property type="match status" value="3"/>
</dbReference>
<evidence type="ECO:0008006" key="8">
    <source>
        <dbReference type="Google" id="ProtNLM"/>
    </source>
</evidence>
<dbReference type="PANTHER" id="PTHR45641">
    <property type="entry name" value="TETRATRICOPEPTIDE REPEAT PROTEIN (AFU_ORTHOLOGUE AFUA_6G03870)"/>
    <property type="match status" value="1"/>
</dbReference>
<keyword evidence="2 3" id="KW-0802">TPR repeat</keyword>
<dbReference type="InterPro" id="IPR019734">
    <property type="entry name" value="TPR_rpt"/>
</dbReference>
<sequence>MDCLRQGQHKAAFDQFKYAEAILLANQLEGDNTAMMATTCNNLGCYYKKIGKYHGALSYLRRALKMEVELHTNQVTLAGTHLNLCAILSKLEKHDKAVQHALVALDLMNRVIGRAEKGVHQDDYTVLAIAYHNVGLEREFLEQWDQAATSFRTGYEVAKRFLGEQHALSITLNHNCDAVLRKARQRKVRPGMSRRSEDEEATAEDVVNLSLPPLPGASNSKKGAARAEAADWVRNEEALWASFATKTLRSTGEPAISEDVHTLMSQSDLEDSNALKPQPLTAAALASMQDLGMIMPQAYDMGLFRFQERQIATNVGRNVLEQALDENPHHLMDIIDAEGEGEPSLSTPNDFRPNRSMKRSTRTSRVVRRTGVFNSTVHRDKAITDMSKTDTHQRTSAASAEIQRQAASKIQRTWRAWFQYCQNNSEWMTVTWICATMIQSHWRSYHVRRQKQDKLITVVQKRARGILVRRTLKWHTAAVTIQKRMIGILTRMKIQRLHKAATHMQRLVRGGLARRSGLLLLLVLLLFLLLLFLLLLVLLLLLLLLVLVLVLVLLLVLLLLVLLMMLLLLLLLVLLLLLLLLLLVVVVAVVIVVVGVVVVIVTCNSIS</sequence>
<evidence type="ECO:0000313" key="6">
    <source>
        <dbReference type="EMBL" id="CAE8595172.1"/>
    </source>
</evidence>
<dbReference type="PANTHER" id="PTHR45641:SF19">
    <property type="entry name" value="NEPHROCYSTIN-3"/>
    <property type="match status" value="1"/>
</dbReference>
<feature type="transmembrane region" description="Helical" evidence="5">
    <location>
        <begin position="518"/>
        <end position="541"/>
    </location>
</feature>
<feature type="transmembrane region" description="Helical" evidence="5">
    <location>
        <begin position="577"/>
        <end position="601"/>
    </location>
</feature>
<gene>
    <name evidence="6" type="ORF">PGLA1383_LOCUS13687</name>
</gene>
<evidence type="ECO:0000256" key="2">
    <source>
        <dbReference type="ARBA" id="ARBA00022803"/>
    </source>
</evidence>
<accession>A0A813E4M0</accession>
<dbReference type="PROSITE" id="PS50096">
    <property type="entry name" value="IQ"/>
    <property type="match status" value="1"/>
</dbReference>
<name>A0A813E4M0_POLGL</name>
<dbReference type="AlphaFoldDB" id="A0A813E4M0"/>
<keyword evidence="5" id="KW-1133">Transmembrane helix</keyword>
<reference evidence="6" key="1">
    <citation type="submission" date="2021-02" db="EMBL/GenBank/DDBJ databases">
        <authorList>
            <person name="Dougan E. K."/>
            <person name="Rhodes N."/>
            <person name="Thang M."/>
            <person name="Chan C."/>
        </authorList>
    </citation>
    <scope>NUCLEOTIDE SEQUENCE</scope>
</reference>
<keyword evidence="1" id="KW-0677">Repeat</keyword>
<dbReference type="OrthoDB" id="441406at2759"/>
<evidence type="ECO:0000256" key="5">
    <source>
        <dbReference type="SAM" id="Phobius"/>
    </source>
</evidence>
<dbReference type="SUPFAM" id="SSF48452">
    <property type="entry name" value="TPR-like"/>
    <property type="match status" value="1"/>
</dbReference>
<evidence type="ECO:0000256" key="1">
    <source>
        <dbReference type="ARBA" id="ARBA00022737"/>
    </source>
</evidence>
<keyword evidence="7" id="KW-1185">Reference proteome</keyword>
<dbReference type="EMBL" id="CAJNNV010007646">
    <property type="protein sequence ID" value="CAE8595172.1"/>
    <property type="molecule type" value="Genomic_DNA"/>
</dbReference>
<dbReference type="Gene3D" id="1.20.5.190">
    <property type="match status" value="2"/>
</dbReference>
<feature type="region of interest" description="Disordered" evidence="4">
    <location>
        <begin position="184"/>
        <end position="221"/>
    </location>
</feature>
<dbReference type="PROSITE" id="PS50005">
    <property type="entry name" value="TPR"/>
    <property type="match status" value="1"/>
</dbReference>
<dbReference type="Gene3D" id="1.25.40.10">
    <property type="entry name" value="Tetratricopeptide repeat domain"/>
    <property type="match status" value="2"/>
</dbReference>
<protein>
    <recommendedName>
        <fullName evidence="8">Kinesin light chain</fullName>
    </recommendedName>
</protein>
<dbReference type="InterPro" id="IPR011990">
    <property type="entry name" value="TPR-like_helical_dom_sf"/>
</dbReference>
<dbReference type="Pfam" id="PF13374">
    <property type="entry name" value="TPR_10"/>
    <property type="match status" value="1"/>
</dbReference>
<evidence type="ECO:0000313" key="7">
    <source>
        <dbReference type="Proteomes" id="UP000654075"/>
    </source>
</evidence>
<dbReference type="Pfam" id="PF00612">
    <property type="entry name" value="IQ"/>
    <property type="match status" value="2"/>
</dbReference>
<proteinExistence type="predicted"/>
<comment type="caution">
    <text evidence="6">The sequence shown here is derived from an EMBL/GenBank/DDBJ whole genome shotgun (WGS) entry which is preliminary data.</text>
</comment>
<dbReference type="SMART" id="SM00028">
    <property type="entry name" value="TPR"/>
    <property type="match status" value="3"/>
</dbReference>
<feature type="compositionally biased region" description="Basic residues" evidence="4">
    <location>
        <begin position="355"/>
        <end position="365"/>
    </location>
</feature>
<evidence type="ECO:0000256" key="3">
    <source>
        <dbReference type="PROSITE-ProRule" id="PRU00339"/>
    </source>
</evidence>
<feature type="transmembrane region" description="Helical" evidence="5">
    <location>
        <begin position="547"/>
        <end position="570"/>
    </location>
</feature>